<feature type="compositionally biased region" description="Polar residues" evidence="1">
    <location>
        <begin position="1"/>
        <end position="16"/>
    </location>
</feature>
<sequence>MTTQITRSSRHTNGPITSKIDQRHKVTSNPETLHSQQKEKAAIIGCKKRRQKIPTLKEESTVSRKRTKLKAELNKRNPKSSCITLDSKPEEEIQCSTLPSKTNDRSNSFDLNKIDAKTITTAICQKEALKDVNFNKSISENSEKDHKWKLRSRECFRFKSELSAYFPEYDIVIGNKPQDDYVLNVDTPIVIYDSTRRSCPHSPTEKSDHYPLIEFPDTLFADLHNAEKINLTDLIGSFEENPSQDILCESYFKSLHKRPYRAEKTIRNTDRERAQHDRVQVTRLLEGLRGHDWLRLLGVHGVPESKKREYESARQYFIRGCESILAKFQAWRDKEKRQKIERDVTLAAEVKKQQAHIIRKDITEYVDNVTFATKQNLHESIMQVTNALPNLRRKPRSKAVNITQPLEPNQDLTSIDHNPRIQENTLKSLHRPGRIALAWGYPISELPEQEFKLPDEFWDERFLRAHARKKRLVERVKKHENKTPMVKS</sequence>
<dbReference type="PANTHER" id="PTHR38422:SF1">
    <property type="entry name" value="SOMETHING ABOUT SILENCING PROTEIN 4"/>
    <property type="match status" value="1"/>
</dbReference>
<feature type="region of interest" description="Disordered" evidence="1">
    <location>
        <begin position="1"/>
        <end position="40"/>
    </location>
</feature>
<dbReference type="STRING" id="52586.A0A0B1P5G4"/>
<comment type="caution">
    <text evidence="3">The sequence shown here is derived from an EMBL/GenBank/DDBJ whole genome shotgun (WGS) entry which is preliminary data.</text>
</comment>
<proteinExistence type="predicted"/>
<keyword evidence="4" id="KW-1185">Reference proteome</keyword>
<evidence type="ECO:0000259" key="2">
    <source>
        <dbReference type="Pfam" id="PF15460"/>
    </source>
</evidence>
<accession>A0A0B1P5G4</accession>
<dbReference type="AlphaFoldDB" id="A0A0B1P5G4"/>
<evidence type="ECO:0000256" key="1">
    <source>
        <dbReference type="SAM" id="MobiDB-lite"/>
    </source>
</evidence>
<dbReference type="InterPro" id="IPR038988">
    <property type="entry name" value="Sas4"/>
</dbReference>
<evidence type="ECO:0000313" key="3">
    <source>
        <dbReference type="EMBL" id="KHJ32580.1"/>
    </source>
</evidence>
<dbReference type="EMBL" id="JNVN01001970">
    <property type="protein sequence ID" value="KHJ32580.1"/>
    <property type="molecule type" value="Genomic_DNA"/>
</dbReference>
<dbReference type="GO" id="GO:0004402">
    <property type="term" value="F:histone acetyltransferase activity"/>
    <property type="evidence" value="ECO:0007669"/>
    <property type="project" value="TreeGrafter"/>
</dbReference>
<dbReference type="Proteomes" id="UP000030854">
    <property type="component" value="Unassembled WGS sequence"/>
</dbReference>
<dbReference type="HOGENOM" id="CLU_011914_1_1_1"/>
<organism evidence="3 4">
    <name type="scientific">Uncinula necator</name>
    <name type="common">Grape powdery mildew</name>
    <dbReference type="NCBI Taxonomy" id="52586"/>
    <lineage>
        <taxon>Eukaryota</taxon>
        <taxon>Fungi</taxon>
        <taxon>Dikarya</taxon>
        <taxon>Ascomycota</taxon>
        <taxon>Pezizomycotina</taxon>
        <taxon>Leotiomycetes</taxon>
        <taxon>Erysiphales</taxon>
        <taxon>Erysiphaceae</taxon>
        <taxon>Erysiphe</taxon>
    </lineage>
</organism>
<dbReference type="InterPro" id="IPR029184">
    <property type="entry name" value="Sas4_dom"/>
</dbReference>
<name>A0A0B1P5G4_UNCNE</name>
<reference evidence="3 4" key="1">
    <citation type="journal article" date="2014" name="BMC Genomics">
        <title>Adaptive genomic structural variation in the grape powdery mildew pathogen, Erysiphe necator.</title>
        <authorList>
            <person name="Jones L."/>
            <person name="Riaz S."/>
            <person name="Morales-Cruz A."/>
            <person name="Amrine K.C."/>
            <person name="McGuire B."/>
            <person name="Gubler W.D."/>
            <person name="Walker M.A."/>
            <person name="Cantu D."/>
        </authorList>
    </citation>
    <scope>NUCLEOTIDE SEQUENCE [LARGE SCALE GENOMIC DNA]</scope>
    <source>
        <strain evidence="4">c</strain>
    </source>
</reference>
<protein>
    <submittedName>
        <fullName evidence="3">Putative iq calmodulin-binding domain-containing protein</fullName>
    </submittedName>
</protein>
<gene>
    <name evidence="3" type="ORF">EV44_g3030</name>
</gene>
<dbReference type="GO" id="GO:0033255">
    <property type="term" value="C:SAS acetyltransferase complex"/>
    <property type="evidence" value="ECO:0007669"/>
    <property type="project" value="InterPro"/>
</dbReference>
<dbReference type="PANTHER" id="PTHR38422">
    <property type="entry name" value="SOMETHING ABOUT SILENCING PROTEIN 4"/>
    <property type="match status" value="1"/>
</dbReference>
<feature type="domain" description="Something about silencing protein 4" evidence="2">
    <location>
        <begin position="245"/>
        <end position="339"/>
    </location>
</feature>
<evidence type="ECO:0000313" key="4">
    <source>
        <dbReference type="Proteomes" id="UP000030854"/>
    </source>
</evidence>
<dbReference type="Pfam" id="PF15460">
    <property type="entry name" value="SAS4"/>
    <property type="match status" value="1"/>
</dbReference>